<organism evidence="3 4">
    <name type="scientific">Porphyromonas gingivicanis</name>
    <dbReference type="NCBI Taxonomy" id="266762"/>
    <lineage>
        <taxon>Bacteria</taxon>
        <taxon>Pseudomonadati</taxon>
        <taxon>Bacteroidota</taxon>
        <taxon>Bacteroidia</taxon>
        <taxon>Bacteroidales</taxon>
        <taxon>Porphyromonadaceae</taxon>
        <taxon>Porphyromonas</taxon>
    </lineage>
</organism>
<dbReference type="Pfam" id="PF02272">
    <property type="entry name" value="DHHA1"/>
    <property type="match status" value="1"/>
</dbReference>
<reference evidence="3 4" key="1">
    <citation type="submission" date="2014-08" db="EMBL/GenBank/DDBJ databases">
        <title>Porphyromonas gingivicanis strain:COT-022_OH1391 Genome sequencing.</title>
        <authorList>
            <person name="Wallis C."/>
            <person name="Deusch O."/>
            <person name="O'Flynn C."/>
            <person name="Davis I."/>
            <person name="Jospin G."/>
            <person name="Darling A.E."/>
            <person name="Coil D.A."/>
            <person name="Alexiev A."/>
            <person name="Horsfall A."/>
            <person name="Kirkwood N."/>
            <person name="Harris S."/>
            <person name="Eisen J.A."/>
        </authorList>
    </citation>
    <scope>NUCLEOTIDE SEQUENCE [LARGE SCALE GENOMIC DNA]</scope>
    <source>
        <strain evidence="4">COT-022 OH1391</strain>
    </source>
</reference>
<proteinExistence type="predicted"/>
<comment type="caution">
    <text evidence="3">The sequence shown here is derived from an EMBL/GenBank/DDBJ whole genome shotgun (WGS) entry which is preliminary data.</text>
</comment>
<accession>A0A0A2G6Q3</accession>
<evidence type="ECO:0000313" key="4">
    <source>
        <dbReference type="Proteomes" id="UP000030134"/>
    </source>
</evidence>
<dbReference type="GO" id="GO:0003676">
    <property type="term" value="F:nucleic acid binding"/>
    <property type="evidence" value="ECO:0007669"/>
    <property type="project" value="InterPro"/>
</dbReference>
<evidence type="ECO:0000259" key="2">
    <source>
        <dbReference type="Pfam" id="PF02272"/>
    </source>
</evidence>
<gene>
    <name evidence="3" type="ORF">HQ36_00135</name>
</gene>
<evidence type="ECO:0000259" key="1">
    <source>
        <dbReference type="Pfam" id="PF01368"/>
    </source>
</evidence>
<dbReference type="PANTHER" id="PTHR47618">
    <property type="entry name" value="BIFUNCTIONAL OLIGORIBONUCLEASE AND PAP PHOSPHATASE NRNA"/>
    <property type="match status" value="1"/>
</dbReference>
<dbReference type="Gene3D" id="3.10.310.30">
    <property type="match status" value="1"/>
</dbReference>
<dbReference type="EMBL" id="JQZW01000002">
    <property type="protein sequence ID" value="KGN98948.1"/>
    <property type="molecule type" value="Genomic_DNA"/>
</dbReference>
<sequence>MTAIKIPNRDHKKAWSELNAFLKEAHNVVLFGHRSPDGDSVGSTLAMRLILQGKGMNVSVVMSGGLPSNLLWMEGAGQILLEETDGMRIDEALRNADLLLCLDFNALYRVGKNLEERLRLALAAHPVPVLMIDHHLDPFDEFDWQWSCTEASATAEVVARLFLEGEGSSAISKEAATALLTGIMTDTGLFNHNSSSPSLYELVAALLRCGADKDLVVDKVFHNFKEKRQRLEGYILYEKVKVCREISAAYFTLSLEELERFEVSVGDTDGLVNKPLDIEGVTCSAFFRETVDEGIKISLRSIGDIPVNELSRQCYGGGGHKNASGGEMPDATLEQAVALFLDYMRTHHTTQNK</sequence>
<dbReference type="PANTHER" id="PTHR47618:SF1">
    <property type="entry name" value="BIFUNCTIONAL OLIGORIBONUCLEASE AND PAP PHOSPHATASE NRNA"/>
    <property type="match status" value="1"/>
</dbReference>
<dbReference type="AlphaFoldDB" id="A0A0A2G6Q3"/>
<dbReference type="InterPro" id="IPR001667">
    <property type="entry name" value="DDH_dom"/>
</dbReference>
<keyword evidence="4" id="KW-1185">Reference proteome</keyword>
<dbReference type="Pfam" id="PF01368">
    <property type="entry name" value="DHH"/>
    <property type="match status" value="1"/>
</dbReference>
<evidence type="ECO:0008006" key="5">
    <source>
        <dbReference type="Google" id="ProtNLM"/>
    </source>
</evidence>
<dbReference type="InterPro" id="IPR038763">
    <property type="entry name" value="DHH_sf"/>
</dbReference>
<feature type="domain" description="DHHA1" evidence="2">
    <location>
        <begin position="260"/>
        <end position="344"/>
    </location>
</feature>
<feature type="domain" description="DDH" evidence="1">
    <location>
        <begin position="27"/>
        <end position="183"/>
    </location>
</feature>
<dbReference type="InterPro" id="IPR003156">
    <property type="entry name" value="DHHA1_dom"/>
</dbReference>
<name>A0A0A2G6Q3_9PORP</name>
<dbReference type="SUPFAM" id="SSF64182">
    <property type="entry name" value="DHH phosphoesterases"/>
    <property type="match status" value="1"/>
</dbReference>
<dbReference type="InterPro" id="IPR051319">
    <property type="entry name" value="Oligoribo/pAp-PDE_c-di-AMP_PDE"/>
</dbReference>
<dbReference type="Proteomes" id="UP000030134">
    <property type="component" value="Unassembled WGS sequence"/>
</dbReference>
<dbReference type="eggNOG" id="COG0618">
    <property type="taxonomic scope" value="Bacteria"/>
</dbReference>
<protein>
    <recommendedName>
        <fullName evidence="5">DHH family phosphoesterase</fullName>
    </recommendedName>
</protein>
<dbReference type="STRING" id="266762.HQ36_00135"/>
<dbReference type="Gene3D" id="3.90.1640.10">
    <property type="entry name" value="inorganic pyrophosphatase (n-terminal core)"/>
    <property type="match status" value="1"/>
</dbReference>
<evidence type="ECO:0000313" key="3">
    <source>
        <dbReference type="EMBL" id="KGN98948.1"/>
    </source>
</evidence>